<dbReference type="AlphaFoldDB" id="A0A6A5R215"/>
<proteinExistence type="predicted"/>
<dbReference type="EMBL" id="ML979132">
    <property type="protein sequence ID" value="KAF1921722.1"/>
    <property type="molecule type" value="Genomic_DNA"/>
</dbReference>
<sequence>MRIITVIQLTCCVSQHHQAHPNQIPQVRRDYPPHNIYAAKHHATRNPTAPHMPFHLRRAARQPMQRKTPLCAAHVSRTKQSNTYLVPRMPCTHAHIPAHPTQQLPTTNASSCITAARRAPPSNSTRIHQNPWLSTLVPLPSAATRKTGYM</sequence>
<evidence type="ECO:0000313" key="2">
    <source>
        <dbReference type="Proteomes" id="UP000800096"/>
    </source>
</evidence>
<name>A0A6A5R215_AMPQU</name>
<evidence type="ECO:0000313" key="1">
    <source>
        <dbReference type="EMBL" id="KAF1921722.1"/>
    </source>
</evidence>
<dbReference type="Proteomes" id="UP000800096">
    <property type="component" value="Unassembled WGS sequence"/>
</dbReference>
<protein>
    <submittedName>
        <fullName evidence="1">Uncharacterized protein</fullName>
    </submittedName>
</protein>
<gene>
    <name evidence="1" type="ORF">BDU57DRAFT_510670</name>
</gene>
<accession>A0A6A5R215</accession>
<keyword evidence="2" id="KW-1185">Reference proteome</keyword>
<reference evidence="1" key="1">
    <citation type="journal article" date="2020" name="Stud. Mycol.">
        <title>101 Dothideomycetes genomes: a test case for predicting lifestyles and emergence of pathogens.</title>
        <authorList>
            <person name="Haridas S."/>
            <person name="Albert R."/>
            <person name="Binder M."/>
            <person name="Bloem J."/>
            <person name="Labutti K."/>
            <person name="Salamov A."/>
            <person name="Andreopoulos B."/>
            <person name="Baker S."/>
            <person name="Barry K."/>
            <person name="Bills G."/>
            <person name="Bluhm B."/>
            <person name="Cannon C."/>
            <person name="Castanera R."/>
            <person name="Culley D."/>
            <person name="Daum C."/>
            <person name="Ezra D."/>
            <person name="Gonzalez J."/>
            <person name="Henrissat B."/>
            <person name="Kuo A."/>
            <person name="Liang C."/>
            <person name="Lipzen A."/>
            <person name="Lutzoni F."/>
            <person name="Magnuson J."/>
            <person name="Mondo S."/>
            <person name="Nolan M."/>
            <person name="Ohm R."/>
            <person name="Pangilinan J."/>
            <person name="Park H.-J."/>
            <person name="Ramirez L."/>
            <person name="Alfaro M."/>
            <person name="Sun H."/>
            <person name="Tritt A."/>
            <person name="Yoshinaga Y."/>
            <person name="Zwiers L.-H."/>
            <person name="Turgeon B."/>
            <person name="Goodwin S."/>
            <person name="Spatafora J."/>
            <person name="Crous P."/>
            <person name="Grigoriev I."/>
        </authorList>
    </citation>
    <scope>NUCLEOTIDE SEQUENCE</scope>
    <source>
        <strain evidence="1">HMLAC05119</strain>
    </source>
</reference>
<organism evidence="1 2">
    <name type="scientific">Ampelomyces quisqualis</name>
    <name type="common">Powdery mildew agent</name>
    <dbReference type="NCBI Taxonomy" id="50730"/>
    <lineage>
        <taxon>Eukaryota</taxon>
        <taxon>Fungi</taxon>
        <taxon>Dikarya</taxon>
        <taxon>Ascomycota</taxon>
        <taxon>Pezizomycotina</taxon>
        <taxon>Dothideomycetes</taxon>
        <taxon>Pleosporomycetidae</taxon>
        <taxon>Pleosporales</taxon>
        <taxon>Pleosporineae</taxon>
        <taxon>Phaeosphaeriaceae</taxon>
        <taxon>Ampelomyces</taxon>
    </lineage>
</organism>